<dbReference type="EMBL" id="QAMZ01000003">
    <property type="protein sequence ID" value="PWL55791.1"/>
    <property type="molecule type" value="Genomic_DNA"/>
</dbReference>
<feature type="compositionally biased region" description="Acidic residues" evidence="1">
    <location>
        <begin position="51"/>
        <end position="62"/>
    </location>
</feature>
<protein>
    <submittedName>
        <fullName evidence="2">Uncharacterized protein</fullName>
    </submittedName>
</protein>
<comment type="caution">
    <text evidence="2">The sequence shown here is derived from an EMBL/GenBank/DDBJ whole genome shotgun (WGS) entry which is preliminary data.</text>
</comment>
<accession>A0A316MCY4</accession>
<name>A0A316MCY4_9CLOT</name>
<evidence type="ECO:0000313" key="2">
    <source>
        <dbReference type="EMBL" id="PWL55791.1"/>
    </source>
</evidence>
<feature type="region of interest" description="Disordered" evidence="1">
    <location>
        <begin position="51"/>
        <end position="98"/>
    </location>
</feature>
<proteinExistence type="predicted"/>
<sequence length="98" mass="10849">MNIKKLVVNSLAVVGAIVVIDKVVNAICEKSTKIISEDMLDDDCCSCDHDEDIEESNEDEDNVSFPDIEKYDDPSSEDGQTFEYSVKAENITSKPSEV</sequence>
<reference evidence="2 3" key="1">
    <citation type="submission" date="2018-03" db="EMBL/GenBank/DDBJ databases">
        <title>The uncultured portion of the human microbiome is neutrally assembled.</title>
        <authorList>
            <person name="Jeraldo P."/>
            <person name="Boardman L."/>
            <person name="White B.A."/>
            <person name="Nelson H."/>
            <person name="Goldenfeld N."/>
            <person name="Chia N."/>
        </authorList>
    </citation>
    <scope>NUCLEOTIDE SEQUENCE [LARGE SCALE GENOMIC DNA]</scope>
    <source>
        <strain evidence="2">CIM:MAG 903</strain>
    </source>
</reference>
<evidence type="ECO:0000313" key="3">
    <source>
        <dbReference type="Proteomes" id="UP000246114"/>
    </source>
</evidence>
<dbReference type="AlphaFoldDB" id="A0A316MCY4"/>
<organism evidence="2 3">
    <name type="scientific">Clostridium cadaveris</name>
    <dbReference type="NCBI Taxonomy" id="1529"/>
    <lineage>
        <taxon>Bacteria</taxon>
        <taxon>Bacillati</taxon>
        <taxon>Bacillota</taxon>
        <taxon>Clostridia</taxon>
        <taxon>Eubacteriales</taxon>
        <taxon>Clostridiaceae</taxon>
        <taxon>Clostridium</taxon>
    </lineage>
</organism>
<evidence type="ECO:0000256" key="1">
    <source>
        <dbReference type="SAM" id="MobiDB-lite"/>
    </source>
</evidence>
<dbReference type="Proteomes" id="UP000246114">
    <property type="component" value="Unassembled WGS sequence"/>
</dbReference>
<gene>
    <name evidence="2" type="ORF">DBY38_00425</name>
</gene>